<evidence type="ECO:0000313" key="2">
    <source>
        <dbReference type="EMBL" id="KAJ1090470.1"/>
    </source>
</evidence>
<feature type="region of interest" description="Disordered" evidence="1">
    <location>
        <begin position="32"/>
        <end position="112"/>
    </location>
</feature>
<name>A0AAV7LSH6_PLEWA</name>
<evidence type="ECO:0000256" key="1">
    <source>
        <dbReference type="SAM" id="MobiDB-lite"/>
    </source>
</evidence>
<reference evidence="2" key="1">
    <citation type="journal article" date="2022" name="bioRxiv">
        <title>Sequencing and chromosome-scale assembly of the giantPleurodeles waltlgenome.</title>
        <authorList>
            <person name="Brown T."/>
            <person name="Elewa A."/>
            <person name="Iarovenko S."/>
            <person name="Subramanian E."/>
            <person name="Araus A.J."/>
            <person name="Petzold A."/>
            <person name="Susuki M."/>
            <person name="Suzuki K.-i.T."/>
            <person name="Hayashi T."/>
            <person name="Toyoda A."/>
            <person name="Oliveira C."/>
            <person name="Osipova E."/>
            <person name="Leigh N.D."/>
            <person name="Simon A."/>
            <person name="Yun M.H."/>
        </authorList>
    </citation>
    <scope>NUCLEOTIDE SEQUENCE</scope>
    <source>
        <strain evidence="2">20211129_DDA</strain>
        <tissue evidence="2">Liver</tissue>
    </source>
</reference>
<proteinExistence type="predicted"/>
<accession>A0AAV7LSH6</accession>
<gene>
    <name evidence="2" type="ORF">NDU88_003602</name>
</gene>
<comment type="caution">
    <text evidence="2">The sequence shown here is derived from an EMBL/GenBank/DDBJ whole genome shotgun (WGS) entry which is preliminary data.</text>
</comment>
<dbReference type="EMBL" id="JANPWB010000015">
    <property type="protein sequence ID" value="KAJ1090470.1"/>
    <property type="molecule type" value="Genomic_DNA"/>
</dbReference>
<organism evidence="2 3">
    <name type="scientific">Pleurodeles waltl</name>
    <name type="common">Iberian ribbed newt</name>
    <dbReference type="NCBI Taxonomy" id="8319"/>
    <lineage>
        <taxon>Eukaryota</taxon>
        <taxon>Metazoa</taxon>
        <taxon>Chordata</taxon>
        <taxon>Craniata</taxon>
        <taxon>Vertebrata</taxon>
        <taxon>Euteleostomi</taxon>
        <taxon>Amphibia</taxon>
        <taxon>Batrachia</taxon>
        <taxon>Caudata</taxon>
        <taxon>Salamandroidea</taxon>
        <taxon>Salamandridae</taxon>
        <taxon>Pleurodelinae</taxon>
        <taxon>Pleurodeles</taxon>
    </lineage>
</organism>
<dbReference type="AlphaFoldDB" id="A0AAV7LSH6"/>
<evidence type="ECO:0000313" key="3">
    <source>
        <dbReference type="Proteomes" id="UP001066276"/>
    </source>
</evidence>
<feature type="compositionally biased region" description="Basic and acidic residues" evidence="1">
    <location>
        <begin position="42"/>
        <end position="57"/>
    </location>
</feature>
<sequence length="176" mass="18873">MAEPTPLTAPAAVCGLLVRRFGTAGLVEGPLPTPAISFPPRNKAEDYGRHSRRRGDSAEGAPLVTGDHRGPTIRLGLGMVQRGRPLLRRESRAHSPTARGTDEGGPGHKGRRLGHLKRLEEVAGILNQRGAAWHTAAGLPLLFTELLGRYRWHTALYGVTVGMHPPGRCTGNRGAH</sequence>
<protein>
    <submittedName>
        <fullName evidence="2">Uncharacterized protein</fullName>
    </submittedName>
</protein>
<dbReference type="Proteomes" id="UP001066276">
    <property type="component" value="Chromosome 11"/>
</dbReference>
<keyword evidence="3" id="KW-1185">Reference proteome</keyword>